<evidence type="ECO:0000259" key="1">
    <source>
        <dbReference type="PROSITE" id="PS50113"/>
    </source>
</evidence>
<protein>
    <recommendedName>
        <fullName evidence="1">PAC domain-containing protein</fullName>
    </recommendedName>
</protein>
<dbReference type="InterPro" id="IPR000700">
    <property type="entry name" value="PAS-assoc_C"/>
</dbReference>
<organism evidence="2 3">
    <name type="scientific">Devosia insulae DS-56</name>
    <dbReference type="NCBI Taxonomy" id="1116389"/>
    <lineage>
        <taxon>Bacteria</taxon>
        <taxon>Pseudomonadati</taxon>
        <taxon>Pseudomonadota</taxon>
        <taxon>Alphaproteobacteria</taxon>
        <taxon>Hyphomicrobiales</taxon>
        <taxon>Devosiaceae</taxon>
        <taxon>Devosia</taxon>
    </lineage>
</organism>
<dbReference type="CDD" id="cd00130">
    <property type="entry name" value="PAS"/>
    <property type="match status" value="1"/>
</dbReference>
<feature type="domain" description="PAC" evidence="1">
    <location>
        <begin position="99"/>
        <end position="150"/>
    </location>
</feature>
<dbReference type="InterPro" id="IPR013655">
    <property type="entry name" value="PAS_fold_3"/>
</dbReference>
<proteinExistence type="predicted"/>
<name>A0A1E5XWP2_9HYPH</name>
<accession>A0A1E5XWP2</accession>
<evidence type="ECO:0000313" key="3">
    <source>
        <dbReference type="Proteomes" id="UP000095463"/>
    </source>
</evidence>
<dbReference type="EMBL" id="LAJE02000044">
    <property type="protein sequence ID" value="OEO32989.1"/>
    <property type="molecule type" value="Genomic_DNA"/>
</dbReference>
<sequence length="294" mass="32633">MFDKQLIATPSESLAQVEPTPALTDADRALQLYELHEGYGQWKVIFPGTVVLSARVAEIYGLGPDSPVPLQDLVKLYVAEDRGKLLTLIAQALQDRRGFRCRLRIERRDGGVRMIESIADLRVRDGRVIELFGASRDVTAEMERELQVQGRLKLVQDLVGDMPAPIAVLDDKLRVLDCSLYWLKAHRFVERREVIGKTIGQLFPETPSEQIAEYEAALRGQTVKTRRSFASPTSGAATQFATVLTPWYVADRKVGGITVVVGWSEIATTKRAAPAPTPVEDFDGSLLDMLKNVS</sequence>
<dbReference type="SUPFAM" id="SSF55785">
    <property type="entry name" value="PYP-like sensor domain (PAS domain)"/>
    <property type="match status" value="2"/>
</dbReference>
<dbReference type="Pfam" id="PF08448">
    <property type="entry name" value="PAS_4"/>
    <property type="match status" value="1"/>
</dbReference>
<dbReference type="Pfam" id="PF08447">
    <property type="entry name" value="PAS_3"/>
    <property type="match status" value="1"/>
</dbReference>
<comment type="caution">
    <text evidence="2">The sequence shown here is derived from an EMBL/GenBank/DDBJ whole genome shotgun (WGS) entry which is preliminary data.</text>
</comment>
<dbReference type="Gene3D" id="3.30.450.20">
    <property type="entry name" value="PAS domain"/>
    <property type="match status" value="2"/>
</dbReference>
<dbReference type="InterPro" id="IPR035965">
    <property type="entry name" value="PAS-like_dom_sf"/>
</dbReference>
<keyword evidence="3" id="KW-1185">Reference proteome</keyword>
<dbReference type="InterPro" id="IPR013656">
    <property type="entry name" value="PAS_4"/>
</dbReference>
<dbReference type="Proteomes" id="UP000095463">
    <property type="component" value="Unassembled WGS sequence"/>
</dbReference>
<dbReference type="InterPro" id="IPR000014">
    <property type="entry name" value="PAS"/>
</dbReference>
<dbReference type="AlphaFoldDB" id="A0A1E5XWP2"/>
<dbReference type="PROSITE" id="PS50113">
    <property type="entry name" value="PAC"/>
    <property type="match status" value="1"/>
</dbReference>
<evidence type="ECO:0000313" key="2">
    <source>
        <dbReference type="EMBL" id="OEO32989.1"/>
    </source>
</evidence>
<gene>
    <name evidence="2" type="ORF">VW23_009255</name>
</gene>
<dbReference type="RefSeq" id="WP_069907952.1">
    <property type="nucleotide sequence ID" value="NZ_LAJE02000044.1"/>
</dbReference>
<reference evidence="2 3" key="1">
    <citation type="journal article" date="2015" name="Genome Announc.">
        <title>Genome Assemblies of Three Soil-Associated Devosia species: D. insulae, D. limi, and D. soli.</title>
        <authorList>
            <person name="Hassan Y.I."/>
            <person name="Lepp D."/>
            <person name="Zhou T."/>
        </authorList>
    </citation>
    <scope>NUCLEOTIDE SEQUENCE [LARGE SCALE GENOMIC DNA]</scope>
    <source>
        <strain evidence="2 3">DS-56</strain>
    </source>
</reference>